<dbReference type="Pfam" id="PF02626">
    <property type="entry name" value="CT_A_B"/>
    <property type="match status" value="1"/>
</dbReference>
<organism evidence="5 6">
    <name type="scientific">Alicyclobacillus vulcanalis</name>
    <dbReference type="NCBI Taxonomy" id="252246"/>
    <lineage>
        <taxon>Bacteria</taxon>
        <taxon>Bacillati</taxon>
        <taxon>Bacillota</taxon>
        <taxon>Bacilli</taxon>
        <taxon>Bacillales</taxon>
        <taxon>Alicyclobacillaceae</taxon>
        <taxon>Alicyclobacillus</taxon>
    </lineage>
</organism>
<dbReference type="STRING" id="252246.SAMN05421799_103135"/>
<keyword evidence="6" id="KW-1185">Reference proteome</keyword>
<evidence type="ECO:0000313" key="5">
    <source>
        <dbReference type="EMBL" id="SIS73050.1"/>
    </source>
</evidence>
<evidence type="ECO:0000259" key="4">
    <source>
        <dbReference type="SMART" id="SM00797"/>
    </source>
</evidence>
<dbReference type="Gene3D" id="2.40.100.10">
    <property type="entry name" value="Cyclophilin-like"/>
    <property type="match status" value="1"/>
</dbReference>
<dbReference type="InterPro" id="IPR003778">
    <property type="entry name" value="CT_A_B"/>
</dbReference>
<dbReference type="SMART" id="SM00797">
    <property type="entry name" value="AHS2"/>
    <property type="match status" value="1"/>
</dbReference>
<dbReference type="GO" id="GO:0016787">
    <property type="term" value="F:hydrolase activity"/>
    <property type="evidence" value="ECO:0007669"/>
    <property type="project" value="UniProtKB-KW"/>
</dbReference>
<dbReference type="OrthoDB" id="9782422at2"/>
<gene>
    <name evidence="5" type="ORF">SAMN05421799_103135</name>
</gene>
<proteinExistence type="predicted"/>
<accession>A0A1N7LGU8</accession>
<feature type="domain" description="Carboxyltransferase" evidence="4">
    <location>
        <begin position="36"/>
        <end position="324"/>
    </location>
</feature>
<dbReference type="Proteomes" id="UP000186156">
    <property type="component" value="Unassembled WGS sequence"/>
</dbReference>
<evidence type="ECO:0000256" key="3">
    <source>
        <dbReference type="ARBA" id="ARBA00022840"/>
    </source>
</evidence>
<sequence>MSALARTHEPGVARVRVLSPGMYTTVQDGGRPHHRHLGVPLGGALDALSYRAANRLAGNASDLAALEFTGVGPALAFEAPAAIALCGAEFGAYVDGERLPTGRPIWLGEGAVLEIRNVRRGFRGYLAIAGGFLGEPALASQSALPRYGLGRLLAAGDEIPYAPGPPQPPAGFRPIAPHASVAPFQVGGWLDQVEDDIHIVRVVPGEQADWFEAESRNAFYERTWQVAPQSDRMGMRLSGEALAASARQLASEPVVPGTIQVPPDGKPIVLMRECQTTGGYPKLATVISADLDKLAQLRPGSFVRFVEVSVADAFRLRRMHTQLARVWLRLVAERARQAWEGQGGI</sequence>
<evidence type="ECO:0000256" key="2">
    <source>
        <dbReference type="ARBA" id="ARBA00022801"/>
    </source>
</evidence>
<dbReference type="EMBL" id="FTOO01000003">
    <property type="protein sequence ID" value="SIS73050.1"/>
    <property type="molecule type" value="Genomic_DNA"/>
</dbReference>
<evidence type="ECO:0000313" key="6">
    <source>
        <dbReference type="Proteomes" id="UP000186156"/>
    </source>
</evidence>
<keyword evidence="1" id="KW-0547">Nucleotide-binding</keyword>
<dbReference type="InterPro" id="IPR052708">
    <property type="entry name" value="PxpC"/>
</dbReference>
<dbReference type="RefSeq" id="WP_076345663.1">
    <property type="nucleotide sequence ID" value="NZ_FTOO01000003.1"/>
</dbReference>
<protein>
    <submittedName>
        <fullName evidence="5">Antagonist of KipI</fullName>
    </submittedName>
</protein>
<dbReference type="PANTHER" id="PTHR43309">
    <property type="entry name" value="5-OXOPROLINASE SUBUNIT C"/>
    <property type="match status" value="1"/>
</dbReference>
<dbReference type="AlphaFoldDB" id="A0A1N7LGU8"/>
<dbReference type="PANTHER" id="PTHR43309:SF3">
    <property type="entry name" value="5-OXOPROLINASE SUBUNIT C"/>
    <property type="match status" value="1"/>
</dbReference>
<dbReference type="InterPro" id="IPR029000">
    <property type="entry name" value="Cyclophilin-like_dom_sf"/>
</dbReference>
<dbReference type="NCBIfam" id="TIGR00724">
    <property type="entry name" value="urea_amlyse_rel"/>
    <property type="match status" value="1"/>
</dbReference>
<keyword evidence="3" id="KW-0067">ATP-binding</keyword>
<reference evidence="6" key="1">
    <citation type="submission" date="2017-01" db="EMBL/GenBank/DDBJ databases">
        <authorList>
            <person name="Varghese N."/>
            <person name="Submissions S."/>
        </authorList>
    </citation>
    <scope>NUCLEOTIDE SEQUENCE [LARGE SCALE GENOMIC DNA]</scope>
    <source>
        <strain evidence="6">DSM 16176</strain>
    </source>
</reference>
<dbReference type="GO" id="GO:0005524">
    <property type="term" value="F:ATP binding"/>
    <property type="evidence" value="ECO:0007669"/>
    <property type="project" value="UniProtKB-KW"/>
</dbReference>
<evidence type="ECO:0000256" key="1">
    <source>
        <dbReference type="ARBA" id="ARBA00022741"/>
    </source>
</evidence>
<dbReference type="SUPFAM" id="SSF50891">
    <property type="entry name" value="Cyclophilin-like"/>
    <property type="match status" value="1"/>
</dbReference>
<name>A0A1N7LGU8_9BACL</name>
<keyword evidence="2" id="KW-0378">Hydrolase</keyword>